<reference evidence="1 3" key="1">
    <citation type="submission" date="2020-02" db="EMBL/GenBank/DDBJ databases">
        <title>Draft genome sequence of Haematococcus lacustris strain NIES-144.</title>
        <authorList>
            <person name="Morimoto D."/>
            <person name="Nakagawa S."/>
            <person name="Yoshida T."/>
            <person name="Sawayama S."/>
        </authorList>
    </citation>
    <scope>NUCLEOTIDE SEQUENCE [LARGE SCALE GENOMIC DNA]</scope>
    <source>
        <strain evidence="1 3">NIES-144</strain>
    </source>
</reference>
<dbReference type="EMBL" id="BLLF01009529">
    <property type="protein sequence ID" value="GFH33747.1"/>
    <property type="molecule type" value="Genomic_DNA"/>
</dbReference>
<evidence type="ECO:0000313" key="2">
    <source>
        <dbReference type="EMBL" id="GFH33747.1"/>
    </source>
</evidence>
<accession>A0A6A0AJU8</accession>
<keyword evidence="3" id="KW-1185">Reference proteome</keyword>
<gene>
    <name evidence="1" type="ORF">HaLaN_32558</name>
    <name evidence="2" type="ORF">HaLaN_33164</name>
</gene>
<dbReference type="AlphaFoldDB" id="A0A6A0AJU8"/>
<dbReference type="Proteomes" id="UP000485058">
    <property type="component" value="Unassembled WGS sequence"/>
</dbReference>
<protein>
    <submittedName>
        <fullName evidence="1">Uncharacterized protein</fullName>
    </submittedName>
</protein>
<proteinExistence type="predicted"/>
<evidence type="ECO:0000313" key="3">
    <source>
        <dbReference type="Proteomes" id="UP000485058"/>
    </source>
</evidence>
<dbReference type="EMBL" id="BLLF01008020">
    <property type="protein sequence ID" value="GFH33220.1"/>
    <property type="molecule type" value="Genomic_DNA"/>
</dbReference>
<organism evidence="1 3">
    <name type="scientific">Haematococcus lacustris</name>
    <name type="common">Green alga</name>
    <name type="synonym">Haematococcus pluvialis</name>
    <dbReference type="NCBI Taxonomy" id="44745"/>
    <lineage>
        <taxon>Eukaryota</taxon>
        <taxon>Viridiplantae</taxon>
        <taxon>Chlorophyta</taxon>
        <taxon>core chlorophytes</taxon>
        <taxon>Chlorophyceae</taxon>
        <taxon>CS clade</taxon>
        <taxon>Chlamydomonadales</taxon>
        <taxon>Haematococcaceae</taxon>
        <taxon>Haematococcus</taxon>
    </lineage>
</organism>
<name>A0A6A0AJU8_HAELA</name>
<feature type="non-terminal residue" evidence="1">
    <location>
        <position position="1"/>
    </location>
</feature>
<comment type="caution">
    <text evidence="1">The sequence shown here is derived from an EMBL/GenBank/DDBJ whole genome shotgun (WGS) entry which is preliminary data.</text>
</comment>
<feature type="non-terminal residue" evidence="1">
    <location>
        <position position="31"/>
    </location>
</feature>
<evidence type="ECO:0000313" key="1">
    <source>
        <dbReference type="EMBL" id="GFH33220.1"/>
    </source>
</evidence>
<sequence length="31" mass="3488">VVRRLQETCPQVCPVVLAGQLADDRCFIVMQ</sequence>